<gene>
    <name evidence="4" type="ORF">G3I58_06215</name>
</gene>
<dbReference type="SFLD" id="SFLDG01163">
    <property type="entry name" value="II"/>
    <property type="match status" value="1"/>
</dbReference>
<dbReference type="RefSeq" id="WP_164216891.1">
    <property type="nucleotide sequence ID" value="NZ_JAAGMS010000065.1"/>
</dbReference>
<evidence type="ECO:0000313" key="4">
    <source>
        <dbReference type="EMBL" id="NEB97596.1"/>
    </source>
</evidence>
<dbReference type="EMBL" id="JAAGMS010000065">
    <property type="protein sequence ID" value="NEB97596.1"/>
    <property type="molecule type" value="Genomic_DNA"/>
</dbReference>
<evidence type="ECO:0000256" key="2">
    <source>
        <dbReference type="ARBA" id="ARBA00022602"/>
    </source>
</evidence>
<organism evidence="4 5">
    <name type="scientific">Streptomyces anulatus</name>
    <name type="common">Streptomyces chrysomallus</name>
    <dbReference type="NCBI Taxonomy" id="1892"/>
    <lineage>
        <taxon>Bacteria</taxon>
        <taxon>Bacillati</taxon>
        <taxon>Actinomycetota</taxon>
        <taxon>Actinomycetes</taxon>
        <taxon>Kitasatosporales</taxon>
        <taxon>Streptomycetaceae</taxon>
        <taxon>Streptomyces</taxon>
    </lineage>
</organism>
<proteinExistence type="inferred from homology"/>
<sequence>MSESAELTELYSAIEETTRVVGAPCRRDTVRPILTAYEDVIAHSVISFRVQTGTSDAGDLDCRFTLLPKDMDPYATALSNGLTAKTDHPVGSLLDEVHRQFPVDCYGIDFGAAGGFKKAWSFFRPDSLQSASELAALPSMPSGVSESLGLFDRYGMTDTVSVVGFDYAKQSVNLYFTGASPESFEPRGIQAILRESGLPEASEELLRFGEQAFAIYVTLSWDSQKIERVTYSVNTPDPMALPVRIDTRIEQLVKDAPLGSAGHRYVYGVTATPKGEYHKIQKYYQWQSQVEKMLTADAG</sequence>
<dbReference type="Proteomes" id="UP000470951">
    <property type="component" value="Unassembled WGS sequence"/>
</dbReference>
<evidence type="ECO:0000256" key="3">
    <source>
        <dbReference type="ARBA" id="ARBA00022679"/>
    </source>
</evidence>
<dbReference type="InterPro" id="IPR033964">
    <property type="entry name" value="ABBA"/>
</dbReference>
<dbReference type="GO" id="GO:0004659">
    <property type="term" value="F:prenyltransferase activity"/>
    <property type="evidence" value="ECO:0007669"/>
    <property type="project" value="UniProtKB-KW"/>
</dbReference>
<evidence type="ECO:0000313" key="5">
    <source>
        <dbReference type="Proteomes" id="UP000470951"/>
    </source>
</evidence>
<dbReference type="InterPro" id="IPR020965">
    <property type="entry name" value="Prenyltransferase_CloQ"/>
</dbReference>
<comment type="similarity">
    <text evidence="1">Belongs to the aromatic prenyltransferase family.</text>
</comment>
<comment type="caution">
    <text evidence="4">The sequence shown here is derived from an EMBL/GenBank/DDBJ whole genome shotgun (WGS) entry which is preliminary data.</text>
</comment>
<name>A0A7K3R6H4_STRAQ</name>
<protein>
    <submittedName>
        <fullName evidence="4">Prenyltransferase</fullName>
    </submittedName>
</protein>
<keyword evidence="3 4" id="KW-0808">Transferase</keyword>
<accession>A0A7K3R6H4</accession>
<dbReference type="InterPro" id="IPR036239">
    <property type="entry name" value="PrenylTrfase-like_sf"/>
</dbReference>
<reference evidence="4 5" key="1">
    <citation type="submission" date="2020-01" db="EMBL/GenBank/DDBJ databases">
        <title>Insect and environment-associated Actinomycetes.</title>
        <authorList>
            <person name="Currrie C."/>
            <person name="Chevrette M."/>
            <person name="Carlson C."/>
            <person name="Stubbendieck R."/>
            <person name="Wendt-Pienkowski E."/>
        </authorList>
    </citation>
    <scope>NUCLEOTIDE SEQUENCE [LARGE SCALE GENOMIC DNA]</scope>
    <source>
        <strain evidence="4 5">SID7903</strain>
    </source>
</reference>
<dbReference type="SFLD" id="SFLDS00036">
    <property type="entry name" value="Aromatic_Prenyltransferase"/>
    <property type="match status" value="1"/>
</dbReference>
<dbReference type="AlphaFoldDB" id="A0A7K3R6H4"/>
<dbReference type="Pfam" id="PF11468">
    <property type="entry name" value="PTase_Orf2"/>
    <property type="match status" value="1"/>
</dbReference>
<dbReference type="CDD" id="cd13931">
    <property type="entry name" value="PT-CloQ_NphB"/>
    <property type="match status" value="1"/>
</dbReference>
<evidence type="ECO:0000256" key="1">
    <source>
        <dbReference type="ARBA" id="ARBA00005368"/>
    </source>
</evidence>
<dbReference type="SUPFAM" id="SSF143492">
    <property type="entry name" value="Prenyltransferase-like"/>
    <property type="match status" value="1"/>
</dbReference>
<keyword evidence="2" id="KW-0637">Prenyltransferase</keyword>